<dbReference type="RefSeq" id="WP_183652358.1">
    <property type="nucleotide sequence ID" value="NZ_JACHWU010000002.1"/>
</dbReference>
<evidence type="ECO:0000256" key="3">
    <source>
        <dbReference type="ARBA" id="ARBA00023239"/>
    </source>
</evidence>
<evidence type="ECO:0000256" key="1">
    <source>
        <dbReference type="ARBA" id="ARBA00001933"/>
    </source>
</evidence>
<keyword evidence="2 5" id="KW-0663">Pyridoxal phosphate</keyword>
<keyword evidence="9" id="KW-1185">Reference proteome</keyword>
<dbReference type="Gene3D" id="3.90.1150.10">
    <property type="entry name" value="Aspartate Aminotransferase, domain 1"/>
    <property type="match status" value="1"/>
</dbReference>
<dbReference type="AlphaFoldDB" id="A0A839S213"/>
<dbReference type="Proteomes" id="UP000550714">
    <property type="component" value="Unassembled WGS sequence"/>
</dbReference>
<dbReference type="PANTHER" id="PTHR42735">
    <property type="match status" value="1"/>
</dbReference>
<dbReference type="Gene3D" id="3.40.640.10">
    <property type="entry name" value="Type I PLP-dependent aspartate aminotransferase-like (Major domain)"/>
    <property type="match status" value="1"/>
</dbReference>
<dbReference type="InterPro" id="IPR015422">
    <property type="entry name" value="PyrdxlP-dep_Trfase_small"/>
</dbReference>
<dbReference type="GO" id="GO:0019752">
    <property type="term" value="P:carboxylic acid metabolic process"/>
    <property type="evidence" value="ECO:0007669"/>
    <property type="project" value="InterPro"/>
</dbReference>
<dbReference type="GO" id="GO:0004058">
    <property type="term" value="F:aromatic-L-amino-acid decarboxylase activity"/>
    <property type="evidence" value="ECO:0007669"/>
    <property type="project" value="UniProtKB-ARBA"/>
</dbReference>
<dbReference type="PANTHER" id="PTHR42735:SF6">
    <property type="entry name" value="SPHINGOSINE-1-PHOSPHATE LYASE 1"/>
    <property type="match status" value="1"/>
</dbReference>
<comment type="similarity">
    <text evidence="4">Belongs to the group II decarboxylase family. Sphingosine-1-phosphate lyase subfamily.</text>
</comment>
<evidence type="ECO:0000256" key="5">
    <source>
        <dbReference type="PIRSR" id="PIRSR602129-50"/>
    </source>
</evidence>
<comment type="caution">
    <text evidence="8">The sequence shown here is derived from an EMBL/GenBank/DDBJ whole genome shotgun (WGS) entry which is preliminary data.</text>
</comment>
<evidence type="ECO:0000256" key="2">
    <source>
        <dbReference type="ARBA" id="ARBA00022898"/>
    </source>
</evidence>
<evidence type="ECO:0000256" key="7">
    <source>
        <dbReference type="SAM" id="MobiDB-lite"/>
    </source>
</evidence>
<sequence length="502" mass="51867">MIPGVGPGGDEVLAELTRLRAGDAPTHGGRTLAYVYDSGLGDLDALAARAHAAAASANGLDPTAFPSLLRMENDLVGAAIDLLGGGQAAVGTVTSGGTESCLLAVLAAREGRPDVADPSMVVPSTVHAAFRKAGHLFGVRVVSVPVDPVTFRADADATAAAIDDTTVLVVASAPSYAHGVVDPIPEIAAVTRERGVRLHVDACIGGWVLPYLHRDVAGTRAPAFDLSVPGVTSLSVDLHKYAYCTKGVSVLLHADAQLRRGHYFASADWPGYTMLNPTLQSTRSGGPLAAAWAVVRHVGDEGYAALARTARAATEAIRAGITAIDGLRVLGEPDSTLLAVALDGEPGFDVFTVADELAARGWYVQPQFPYESSPANLHLTVTAANRGHEDALLTAMREAVMSAVAAGPVTIDDDLRALIGALDPEALTPEQFAGLLAAAGLGAGRDEDGDGQSGDPGRPMRLPDRMAGINAMLAAASPRLRERLLAEFLGTLYRPRTADASP</sequence>
<dbReference type="InterPro" id="IPR015424">
    <property type="entry name" value="PyrdxlP-dep_Trfase"/>
</dbReference>
<accession>A0A839S213</accession>
<dbReference type="InterPro" id="IPR050477">
    <property type="entry name" value="GrpII_AminoAcid_Decarb"/>
</dbReference>
<feature type="modified residue" description="N6-(pyridoxal phosphate)lysine" evidence="5">
    <location>
        <position position="240"/>
    </location>
</feature>
<dbReference type="GO" id="GO:0030170">
    <property type="term" value="F:pyridoxal phosphate binding"/>
    <property type="evidence" value="ECO:0007669"/>
    <property type="project" value="InterPro"/>
</dbReference>
<keyword evidence="3 6" id="KW-0456">Lyase</keyword>
<protein>
    <submittedName>
        <fullName evidence="8">Glutamate/tyrosine decarboxylase-like PLP-dependent enzyme</fullName>
    </submittedName>
</protein>
<gene>
    <name evidence="8" type="ORF">FHS23_002113</name>
</gene>
<feature type="region of interest" description="Disordered" evidence="7">
    <location>
        <begin position="443"/>
        <end position="463"/>
    </location>
</feature>
<name>A0A839S213_9PSEU</name>
<evidence type="ECO:0000313" key="8">
    <source>
        <dbReference type="EMBL" id="MBB3051090.1"/>
    </source>
</evidence>
<reference evidence="8 9" key="1">
    <citation type="submission" date="2020-08" db="EMBL/GenBank/DDBJ databases">
        <title>Genomic Encyclopedia of Type Strains, Phase III (KMG-III): the genomes of soil and plant-associated and newly described type strains.</title>
        <authorList>
            <person name="Whitman W."/>
        </authorList>
    </citation>
    <scope>NUCLEOTIDE SEQUENCE [LARGE SCALE GENOMIC DNA]</scope>
    <source>
        <strain evidence="8 9">CECT 8577</strain>
    </source>
</reference>
<dbReference type="InterPro" id="IPR015421">
    <property type="entry name" value="PyrdxlP-dep_Trfase_major"/>
</dbReference>
<dbReference type="SUPFAM" id="SSF53383">
    <property type="entry name" value="PLP-dependent transferases"/>
    <property type="match status" value="1"/>
</dbReference>
<dbReference type="Pfam" id="PF00282">
    <property type="entry name" value="Pyridoxal_deC"/>
    <property type="match status" value="1"/>
</dbReference>
<evidence type="ECO:0000256" key="4">
    <source>
        <dbReference type="ARBA" id="ARBA00038302"/>
    </source>
</evidence>
<dbReference type="EMBL" id="JACHWU010000002">
    <property type="protein sequence ID" value="MBB3051090.1"/>
    <property type="molecule type" value="Genomic_DNA"/>
</dbReference>
<evidence type="ECO:0000256" key="6">
    <source>
        <dbReference type="RuleBase" id="RU000382"/>
    </source>
</evidence>
<dbReference type="InterPro" id="IPR002129">
    <property type="entry name" value="PyrdxlP-dep_de-COase"/>
</dbReference>
<organism evidence="8 9">
    <name type="scientific">Prauserella isguenensis</name>
    <dbReference type="NCBI Taxonomy" id="1470180"/>
    <lineage>
        <taxon>Bacteria</taxon>
        <taxon>Bacillati</taxon>
        <taxon>Actinomycetota</taxon>
        <taxon>Actinomycetes</taxon>
        <taxon>Pseudonocardiales</taxon>
        <taxon>Pseudonocardiaceae</taxon>
        <taxon>Prauserella</taxon>
    </lineage>
</organism>
<proteinExistence type="inferred from homology"/>
<evidence type="ECO:0000313" key="9">
    <source>
        <dbReference type="Proteomes" id="UP000550714"/>
    </source>
</evidence>
<comment type="cofactor">
    <cofactor evidence="1 5 6">
        <name>pyridoxal 5'-phosphate</name>
        <dbReference type="ChEBI" id="CHEBI:597326"/>
    </cofactor>
</comment>